<dbReference type="SUPFAM" id="SSF55804">
    <property type="entry name" value="Phoshotransferase/anion transport protein"/>
    <property type="match status" value="1"/>
</dbReference>
<keyword evidence="6" id="KW-0598">Phosphotransferase system</keyword>
<dbReference type="GO" id="GO:0005737">
    <property type="term" value="C:cytoplasm"/>
    <property type="evidence" value="ECO:0007669"/>
    <property type="project" value="UniProtKB-SubCell"/>
</dbReference>
<protein>
    <recommendedName>
        <fullName evidence="7">PTS EIIA type-2 domain-containing protein</fullName>
    </recommendedName>
</protein>
<dbReference type="GO" id="GO:0009401">
    <property type="term" value="P:phosphoenolpyruvate-dependent sugar phosphotransferase system"/>
    <property type="evidence" value="ECO:0007669"/>
    <property type="project" value="UniProtKB-KW"/>
</dbReference>
<dbReference type="GO" id="GO:0016020">
    <property type="term" value="C:membrane"/>
    <property type="evidence" value="ECO:0007669"/>
    <property type="project" value="InterPro"/>
</dbReference>
<evidence type="ECO:0000256" key="6">
    <source>
        <dbReference type="ARBA" id="ARBA00022683"/>
    </source>
</evidence>
<dbReference type="PANTHER" id="PTHR47738">
    <property type="entry name" value="PTS SYSTEM FRUCTOSE-LIKE EIIA COMPONENT-RELATED"/>
    <property type="match status" value="1"/>
</dbReference>
<dbReference type="Pfam" id="PF00359">
    <property type="entry name" value="PTS_EIIA_2"/>
    <property type="match status" value="1"/>
</dbReference>
<evidence type="ECO:0000259" key="7">
    <source>
        <dbReference type="PROSITE" id="PS51094"/>
    </source>
</evidence>
<dbReference type="EMBL" id="UINC01101770">
    <property type="protein sequence ID" value="SVC62844.1"/>
    <property type="molecule type" value="Genomic_DNA"/>
</dbReference>
<dbReference type="GO" id="GO:0008982">
    <property type="term" value="F:protein-N(PI)-phosphohistidine-sugar phosphotransferase activity"/>
    <property type="evidence" value="ECO:0007669"/>
    <property type="project" value="InterPro"/>
</dbReference>
<dbReference type="InterPro" id="IPR002178">
    <property type="entry name" value="PTS_EIIA_type-2_dom"/>
</dbReference>
<evidence type="ECO:0000256" key="2">
    <source>
        <dbReference type="ARBA" id="ARBA00022448"/>
    </source>
</evidence>
<reference evidence="8" key="1">
    <citation type="submission" date="2018-05" db="EMBL/GenBank/DDBJ databases">
        <authorList>
            <person name="Lanie J.A."/>
            <person name="Ng W.-L."/>
            <person name="Kazmierczak K.M."/>
            <person name="Andrzejewski T.M."/>
            <person name="Davidsen T.M."/>
            <person name="Wayne K.J."/>
            <person name="Tettelin H."/>
            <person name="Glass J.I."/>
            <person name="Rusch D."/>
            <person name="Podicherti R."/>
            <person name="Tsui H.-C.T."/>
            <person name="Winkler M.E."/>
        </authorList>
    </citation>
    <scope>NUCLEOTIDE SEQUENCE</scope>
</reference>
<evidence type="ECO:0000313" key="8">
    <source>
        <dbReference type="EMBL" id="SVC62844.1"/>
    </source>
</evidence>
<dbReference type="InterPro" id="IPR051541">
    <property type="entry name" value="PTS_SugarTrans_NitroReg"/>
</dbReference>
<keyword evidence="3" id="KW-0597">Phosphoprotein</keyword>
<dbReference type="FunFam" id="3.40.930.10:FF:000009">
    <property type="entry name" value="PTS system, fructose specific IIABC component"/>
    <property type="match status" value="1"/>
</dbReference>
<proteinExistence type="predicted"/>
<dbReference type="AlphaFoldDB" id="A0A382NNT1"/>
<evidence type="ECO:0000256" key="3">
    <source>
        <dbReference type="ARBA" id="ARBA00022553"/>
    </source>
</evidence>
<evidence type="ECO:0000256" key="4">
    <source>
        <dbReference type="ARBA" id="ARBA00022597"/>
    </source>
</evidence>
<dbReference type="InterPro" id="IPR016152">
    <property type="entry name" value="PTrfase/Anion_transptr"/>
</dbReference>
<evidence type="ECO:0000256" key="5">
    <source>
        <dbReference type="ARBA" id="ARBA00022679"/>
    </source>
</evidence>
<gene>
    <name evidence="8" type="ORF">METZ01_LOCUS315698</name>
</gene>
<feature type="domain" description="PTS EIIA type-2" evidence="7">
    <location>
        <begin position="5"/>
        <end position="149"/>
    </location>
</feature>
<dbReference type="PROSITE" id="PS51094">
    <property type="entry name" value="PTS_EIIA_TYPE_2"/>
    <property type="match status" value="1"/>
</dbReference>
<evidence type="ECO:0000256" key="1">
    <source>
        <dbReference type="ARBA" id="ARBA00004496"/>
    </source>
</evidence>
<dbReference type="Gene3D" id="3.40.930.10">
    <property type="entry name" value="Mannitol-specific EII, Chain A"/>
    <property type="match status" value="1"/>
</dbReference>
<organism evidence="8">
    <name type="scientific">marine metagenome</name>
    <dbReference type="NCBI Taxonomy" id="408172"/>
    <lineage>
        <taxon>unclassified sequences</taxon>
        <taxon>metagenomes</taxon>
        <taxon>ecological metagenomes</taxon>
    </lineage>
</organism>
<dbReference type="CDD" id="cd00211">
    <property type="entry name" value="PTS_IIA_fru"/>
    <property type="match status" value="1"/>
</dbReference>
<accession>A0A382NNT1</accession>
<keyword evidence="5" id="KW-0808">Transferase</keyword>
<comment type="subcellular location">
    <subcellularLocation>
        <location evidence="1">Cytoplasm</location>
    </subcellularLocation>
</comment>
<dbReference type="PROSITE" id="PS00372">
    <property type="entry name" value="PTS_EIIA_TYPE_2_HIS"/>
    <property type="match status" value="1"/>
</dbReference>
<keyword evidence="4" id="KW-0762">Sugar transport</keyword>
<dbReference type="InterPro" id="IPR004715">
    <property type="entry name" value="PTS_IIA_fruc"/>
</dbReference>
<name>A0A382NNT1_9ZZZZ</name>
<keyword evidence="2" id="KW-0813">Transport</keyword>
<sequence>MKISDILTKKHIIKELNSYDKNTVLEELSIFLKNAGEISNKDSLLSALIEREKLGSTGIGENVAIPHAKINEIDKIVTVFARSKSGVEFESLDKKPVNFVFLILAPEKSTGHHLKALARISRLLKNSSLRESLLHAQGIDQIYSTLVNEDSKFI</sequence>
<dbReference type="NCBIfam" id="TIGR00848">
    <property type="entry name" value="fruA"/>
    <property type="match status" value="1"/>
</dbReference>